<dbReference type="Pfam" id="PF17289">
    <property type="entry name" value="Terminase_6C"/>
    <property type="match status" value="1"/>
</dbReference>
<organism evidence="3 4">
    <name type="scientific">Methylobacterium nodulans (strain LMG 21967 / CNCM I-2342 / ORS 2060)</name>
    <dbReference type="NCBI Taxonomy" id="460265"/>
    <lineage>
        <taxon>Bacteria</taxon>
        <taxon>Pseudomonadati</taxon>
        <taxon>Pseudomonadota</taxon>
        <taxon>Alphaproteobacteria</taxon>
        <taxon>Hyphomicrobiales</taxon>
        <taxon>Methylobacteriaceae</taxon>
        <taxon>Methylobacterium</taxon>
    </lineage>
</organism>
<accession>B8IDG1</accession>
<evidence type="ECO:0000259" key="2">
    <source>
        <dbReference type="Pfam" id="PF17289"/>
    </source>
</evidence>
<dbReference type="Proteomes" id="UP000008207">
    <property type="component" value="Chromosome"/>
</dbReference>
<keyword evidence="1" id="KW-1188">Viral release from host cell</keyword>
<dbReference type="InterPro" id="IPR035421">
    <property type="entry name" value="Terminase_6C"/>
</dbReference>
<dbReference type="EMBL" id="CP001349">
    <property type="protein sequence ID" value="ACL61327.1"/>
    <property type="molecule type" value="Genomic_DNA"/>
</dbReference>
<feature type="domain" description="Terminase large subunit gp17-like C-terminal" evidence="2">
    <location>
        <begin position="333"/>
        <end position="481"/>
    </location>
</feature>
<sequence>MRPRSARSSAASPRSFLADPPALLRALDRVESEESLAGFLRRAWPAVEPGTAYVHGWHIDAIAAHLEAITAGQITRLLINVPPGLSKSLCVGVFWPAWEWGPKNRPDLRTLAVSHRQALAIRDNLRTRRLITSEWYRALWGDRVSLMRDQNRKQRFETKAAGFREALAAGAITGARGDRVILDDPLSAEDANSERIRETVNRWFLEAVPTRLNDPARSAIVVIMQRLHERDLSGTILAKGLGYEHLCLPMEFEPARRCITGIGFADPRLQEGELLFPERFPREVVERDKAVMGAYASAGQFQQRPAPREGGLFKRHWFDVVRALPAGCRMVRAWDLAASLPRPGRAPAYTAGVKLARAPDGHFYVADVRRDRLSPGGVVRLILATAAEDGPDCRIALPQDPGQAGKAQAEDLIRRLAGYDARATPESGDKLTRAAPVSAQGEAGNLHLLEGPWNEAFLDEIASFPNGAFLDQVDALSRAFLTLREPRYGMLGVL</sequence>
<evidence type="ECO:0000313" key="3">
    <source>
        <dbReference type="EMBL" id="ACL61327.1"/>
    </source>
</evidence>
<protein>
    <submittedName>
        <fullName evidence="3">Phage uncharacterized protein</fullName>
    </submittedName>
</protein>
<dbReference type="eggNOG" id="COG5362">
    <property type="taxonomic scope" value="Bacteria"/>
</dbReference>
<evidence type="ECO:0000313" key="4">
    <source>
        <dbReference type="Proteomes" id="UP000008207"/>
    </source>
</evidence>
<keyword evidence="4" id="KW-1185">Reference proteome</keyword>
<reference evidence="3 4" key="1">
    <citation type="submission" date="2009-01" db="EMBL/GenBank/DDBJ databases">
        <title>Complete sequence of chromosome of Methylobacterium nodulans ORS 2060.</title>
        <authorList>
            <consortium name="US DOE Joint Genome Institute"/>
            <person name="Lucas S."/>
            <person name="Copeland A."/>
            <person name="Lapidus A."/>
            <person name="Glavina del Rio T."/>
            <person name="Dalin E."/>
            <person name="Tice H."/>
            <person name="Bruce D."/>
            <person name="Goodwin L."/>
            <person name="Pitluck S."/>
            <person name="Sims D."/>
            <person name="Brettin T."/>
            <person name="Detter J.C."/>
            <person name="Han C."/>
            <person name="Larimer F."/>
            <person name="Land M."/>
            <person name="Hauser L."/>
            <person name="Kyrpides N."/>
            <person name="Ivanova N."/>
            <person name="Marx C.J."/>
            <person name="Richardson P."/>
        </authorList>
    </citation>
    <scope>NUCLEOTIDE SEQUENCE [LARGE SCALE GENOMIC DNA]</scope>
    <source>
        <strain evidence="4">LMG 21967 / CNCM I-2342 / ORS 2060</strain>
    </source>
</reference>
<dbReference type="HOGENOM" id="CLU_028165_1_0_5"/>
<dbReference type="eggNOG" id="COG5410">
    <property type="taxonomic scope" value="Bacteria"/>
</dbReference>
<dbReference type="NCBIfam" id="TIGR01630">
    <property type="entry name" value="psiM2_ORF9"/>
    <property type="match status" value="1"/>
</dbReference>
<dbReference type="STRING" id="460265.Mnod_6558"/>
<proteinExistence type="predicted"/>
<dbReference type="AlphaFoldDB" id="B8IDG1"/>
<dbReference type="InterPro" id="IPR006517">
    <property type="entry name" value="Phage_terminase_lsu-like_C"/>
</dbReference>
<evidence type="ECO:0000256" key="1">
    <source>
        <dbReference type="ARBA" id="ARBA00022612"/>
    </source>
</evidence>
<dbReference type="KEGG" id="mno:Mnod_6558"/>
<name>B8IDG1_METNO</name>
<gene>
    <name evidence="3" type="ordered locus">Mnod_6558</name>
</gene>